<dbReference type="Proteomes" id="UP000265520">
    <property type="component" value="Unassembled WGS sequence"/>
</dbReference>
<evidence type="ECO:0000313" key="1">
    <source>
        <dbReference type="EMBL" id="MCI53897.1"/>
    </source>
</evidence>
<proteinExistence type="predicted"/>
<organism evidence="1 2">
    <name type="scientific">Trifolium medium</name>
    <dbReference type="NCBI Taxonomy" id="97028"/>
    <lineage>
        <taxon>Eukaryota</taxon>
        <taxon>Viridiplantae</taxon>
        <taxon>Streptophyta</taxon>
        <taxon>Embryophyta</taxon>
        <taxon>Tracheophyta</taxon>
        <taxon>Spermatophyta</taxon>
        <taxon>Magnoliopsida</taxon>
        <taxon>eudicotyledons</taxon>
        <taxon>Gunneridae</taxon>
        <taxon>Pentapetalae</taxon>
        <taxon>rosids</taxon>
        <taxon>fabids</taxon>
        <taxon>Fabales</taxon>
        <taxon>Fabaceae</taxon>
        <taxon>Papilionoideae</taxon>
        <taxon>50 kb inversion clade</taxon>
        <taxon>NPAAA clade</taxon>
        <taxon>Hologalegina</taxon>
        <taxon>IRL clade</taxon>
        <taxon>Trifolieae</taxon>
        <taxon>Trifolium</taxon>
    </lineage>
</organism>
<name>A0A392T0J7_9FABA</name>
<evidence type="ECO:0000313" key="2">
    <source>
        <dbReference type="Proteomes" id="UP000265520"/>
    </source>
</evidence>
<reference evidence="1 2" key="1">
    <citation type="journal article" date="2018" name="Front. Plant Sci.">
        <title>Red Clover (Trifolium pratense) and Zigzag Clover (T. medium) - A Picture of Genomic Similarities and Differences.</title>
        <authorList>
            <person name="Dluhosova J."/>
            <person name="Istvanek J."/>
            <person name="Nedelnik J."/>
            <person name="Repkova J."/>
        </authorList>
    </citation>
    <scope>NUCLEOTIDE SEQUENCE [LARGE SCALE GENOMIC DNA]</scope>
    <source>
        <strain evidence="2">cv. 10/8</strain>
        <tissue evidence="1">Leaf</tissue>
    </source>
</reference>
<protein>
    <submittedName>
        <fullName evidence="1">Uncharacterized protein</fullName>
    </submittedName>
</protein>
<dbReference type="EMBL" id="LXQA010470686">
    <property type="protein sequence ID" value="MCI53897.1"/>
    <property type="molecule type" value="Genomic_DNA"/>
</dbReference>
<sequence length="23" mass="2723">MCIRNDQGWFVAAKTEWKSPILE</sequence>
<dbReference type="AlphaFoldDB" id="A0A392T0J7"/>
<accession>A0A392T0J7</accession>
<comment type="caution">
    <text evidence="1">The sequence shown here is derived from an EMBL/GenBank/DDBJ whole genome shotgun (WGS) entry which is preliminary data.</text>
</comment>
<keyword evidence="2" id="KW-1185">Reference proteome</keyword>
<feature type="non-terminal residue" evidence="1">
    <location>
        <position position="23"/>
    </location>
</feature>